<protein>
    <submittedName>
        <fullName evidence="2">Aldo/keto reductase</fullName>
    </submittedName>
</protein>
<proteinExistence type="predicted"/>
<dbReference type="SUPFAM" id="SSF51430">
    <property type="entry name" value="NAD(P)-linked oxidoreductase"/>
    <property type="match status" value="1"/>
</dbReference>
<dbReference type="InterPro" id="IPR023210">
    <property type="entry name" value="NADP_OxRdtase_dom"/>
</dbReference>
<organism evidence="2 3">
    <name type="scientific">Hoeflea poritis</name>
    <dbReference type="NCBI Taxonomy" id="2993659"/>
    <lineage>
        <taxon>Bacteria</taxon>
        <taxon>Pseudomonadati</taxon>
        <taxon>Pseudomonadota</taxon>
        <taxon>Alphaproteobacteria</taxon>
        <taxon>Hyphomicrobiales</taxon>
        <taxon>Rhizobiaceae</taxon>
        <taxon>Hoeflea</taxon>
    </lineage>
</organism>
<dbReference type="EMBL" id="JAPJZH010000003">
    <property type="protein sequence ID" value="MDA4845043.1"/>
    <property type="molecule type" value="Genomic_DNA"/>
</dbReference>
<name>A0ABT4VJZ7_9HYPH</name>
<feature type="domain" description="NADP-dependent oxidoreductase" evidence="1">
    <location>
        <begin position="10"/>
        <end position="315"/>
    </location>
</feature>
<dbReference type="Gene3D" id="3.20.20.100">
    <property type="entry name" value="NADP-dependent oxidoreductase domain"/>
    <property type="match status" value="1"/>
</dbReference>
<dbReference type="RefSeq" id="WP_271088594.1">
    <property type="nucleotide sequence ID" value="NZ_JAPJZH010000003.1"/>
</dbReference>
<dbReference type="CDD" id="cd19152">
    <property type="entry name" value="AKR_AKR15A"/>
    <property type="match status" value="1"/>
</dbReference>
<dbReference type="PANTHER" id="PTHR42686:SF1">
    <property type="entry name" value="GH17980P-RELATED"/>
    <property type="match status" value="1"/>
</dbReference>
<dbReference type="PANTHER" id="PTHR42686">
    <property type="entry name" value="GH17980P-RELATED"/>
    <property type="match status" value="1"/>
</dbReference>
<accession>A0ABT4VJZ7</accession>
<keyword evidence="3" id="KW-1185">Reference proteome</keyword>
<gene>
    <name evidence="2" type="ORF">OOZ53_06755</name>
</gene>
<comment type="caution">
    <text evidence="2">The sequence shown here is derived from an EMBL/GenBank/DDBJ whole genome shotgun (WGS) entry which is preliminary data.</text>
</comment>
<sequence>MKSPVFPEFGLGCAHLGNLFTTVEEPVAAATLWAAWDAGVRYFDTAPWYGHGLSELRLGGLLRHHPREDFFLSTKVGRVYDSSQTGMEHIAPWTGGLPYAMHYDYTAHGFAASLAQSRLRLGVPRIDALVIHDLDTGHHGDGRAAHAEDLVESGLPYLHDLKRRGEISAIGMGTNATEDFAHFAPMVDVDFFIVAMPYTLLDQAALTGPMQTCIERGIKVVIGAPFASGLLADPGAAQATYGYAAAGEDIRAKALAIEAVCERHGVPIAAAALRFPLLHPAVTSVIPGAVSPEQVRQNVEHMSRSIPDALWERLKADGLILDQSPTENAPGEPQ</sequence>
<reference evidence="2" key="1">
    <citation type="submission" date="2022-11" db="EMBL/GenBank/DDBJ databases">
        <title>Hoeflea poritis sp. nov., isolated from scleractinian coral Porites lutea.</title>
        <authorList>
            <person name="Zhang G."/>
            <person name="Wei Q."/>
            <person name="Cai L."/>
        </authorList>
    </citation>
    <scope>NUCLEOTIDE SEQUENCE</scope>
    <source>
        <strain evidence="2">E7-10</strain>
    </source>
</reference>
<evidence type="ECO:0000313" key="2">
    <source>
        <dbReference type="EMBL" id="MDA4845043.1"/>
    </source>
</evidence>
<dbReference type="InterPro" id="IPR020471">
    <property type="entry name" value="AKR"/>
</dbReference>
<dbReference type="InterPro" id="IPR036812">
    <property type="entry name" value="NAD(P)_OxRdtase_dom_sf"/>
</dbReference>
<evidence type="ECO:0000259" key="1">
    <source>
        <dbReference type="Pfam" id="PF00248"/>
    </source>
</evidence>
<dbReference type="Pfam" id="PF00248">
    <property type="entry name" value="Aldo_ket_red"/>
    <property type="match status" value="1"/>
</dbReference>
<evidence type="ECO:0000313" key="3">
    <source>
        <dbReference type="Proteomes" id="UP001148313"/>
    </source>
</evidence>
<dbReference type="Proteomes" id="UP001148313">
    <property type="component" value="Unassembled WGS sequence"/>
</dbReference>